<evidence type="ECO:0000313" key="2">
    <source>
        <dbReference type="Proteomes" id="UP000053676"/>
    </source>
</evidence>
<dbReference type="KEGG" id="nai:NECAME_04434"/>
<organism evidence="1 2">
    <name type="scientific">Necator americanus</name>
    <name type="common">Human hookworm</name>
    <dbReference type="NCBI Taxonomy" id="51031"/>
    <lineage>
        <taxon>Eukaryota</taxon>
        <taxon>Metazoa</taxon>
        <taxon>Ecdysozoa</taxon>
        <taxon>Nematoda</taxon>
        <taxon>Chromadorea</taxon>
        <taxon>Rhabditida</taxon>
        <taxon>Rhabditina</taxon>
        <taxon>Rhabditomorpha</taxon>
        <taxon>Strongyloidea</taxon>
        <taxon>Ancylostomatidae</taxon>
        <taxon>Bunostominae</taxon>
        <taxon>Necator</taxon>
    </lineage>
</organism>
<proteinExistence type="predicted"/>
<dbReference type="Proteomes" id="UP000053676">
    <property type="component" value="Unassembled WGS sequence"/>
</dbReference>
<name>W2ST90_NECAM</name>
<keyword evidence="2" id="KW-1185">Reference proteome</keyword>
<reference evidence="2" key="1">
    <citation type="journal article" date="2014" name="Nat. Genet.">
        <title>Genome of the human hookworm Necator americanus.</title>
        <authorList>
            <person name="Tang Y.T."/>
            <person name="Gao X."/>
            <person name="Rosa B.A."/>
            <person name="Abubucker S."/>
            <person name="Hallsworth-Pepin K."/>
            <person name="Martin J."/>
            <person name="Tyagi R."/>
            <person name="Heizer E."/>
            <person name="Zhang X."/>
            <person name="Bhonagiri-Palsikar V."/>
            <person name="Minx P."/>
            <person name="Warren W.C."/>
            <person name="Wang Q."/>
            <person name="Zhan B."/>
            <person name="Hotez P.J."/>
            <person name="Sternberg P.W."/>
            <person name="Dougall A."/>
            <person name="Gaze S.T."/>
            <person name="Mulvenna J."/>
            <person name="Sotillo J."/>
            <person name="Ranganathan S."/>
            <person name="Rabelo E.M."/>
            <person name="Wilson R.K."/>
            <person name="Felgner P.L."/>
            <person name="Bethony J."/>
            <person name="Hawdon J.M."/>
            <person name="Gasser R.B."/>
            <person name="Loukas A."/>
            <person name="Mitreva M."/>
        </authorList>
    </citation>
    <scope>NUCLEOTIDE SEQUENCE [LARGE SCALE GENOMIC DNA]</scope>
</reference>
<dbReference type="AlphaFoldDB" id="W2ST90"/>
<gene>
    <name evidence="1" type="ORF">NECAME_04434</name>
</gene>
<dbReference type="EMBL" id="KI662931">
    <property type="protein sequence ID" value="ETN72825.1"/>
    <property type="molecule type" value="Genomic_DNA"/>
</dbReference>
<evidence type="ECO:0000313" key="1">
    <source>
        <dbReference type="EMBL" id="ETN72825.1"/>
    </source>
</evidence>
<protein>
    <submittedName>
        <fullName evidence="1">Uncharacterized protein</fullName>
    </submittedName>
</protein>
<sequence length="61" mass="6847">MKRRSNKNRFGNYRGEHIGIDKMKMMSTSAERCSATGDENGRFALNTACFLSNLSIGDSNR</sequence>
<accession>W2ST90</accession>